<evidence type="ECO:0000256" key="4">
    <source>
        <dbReference type="ARBA" id="ARBA00022989"/>
    </source>
</evidence>
<gene>
    <name evidence="8" type="ORF">PRLR5076_09080</name>
</gene>
<evidence type="ECO:0000256" key="2">
    <source>
        <dbReference type="ARBA" id="ARBA00009399"/>
    </source>
</evidence>
<dbReference type="PANTHER" id="PTHR38459:SF1">
    <property type="entry name" value="PROPHAGE BACTOPRENOL-LINKED GLUCOSE TRANSLOCASE HOMOLOG"/>
    <property type="match status" value="1"/>
</dbReference>
<dbReference type="AlphaFoldDB" id="A0A9R1CV54"/>
<dbReference type="GO" id="GO:0005886">
    <property type="term" value="C:plasma membrane"/>
    <property type="evidence" value="ECO:0007669"/>
    <property type="project" value="TreeGrafter"/>
</dbReference>
<name>A0A9R1CV54_9BACT</name>
<dbReference type="RefSeq" id="WP_223927185.1">
    <property type="nucleotide sequence ID" value="NZ_BPTU01000005.1"/>
</dbReference>
<reference evidence="8" key="1">
    <citation type="journal article" date="2022" name="Int. J. Syst. Evol. Microbiol.">
        <title>Prevotella lacticifex sp. nov., isolated from the rumen of cows.</title>
        <authorList>
            <person name="Shinkai T."/>
            <person name="Ikeyama N."/>
            <person name="Kumagai M."/>
            <person name="Ohmori H."/>
            <person name="Sakamoto M."/>
            <person name="Ohkuma M."/>
            <person name="Mitsumori M."/>
        </authorList>
    </citation>
    <scope>NUCLEOTIDE SEQUENCE</scope>
    <source>
        <strain evidence="8">R5076</strain>
    </source>
</reference>
<feature type="transmembrane region" description="Helical" evidence="6">
    <location>
        <begin position="12"/>
        <end position="33"/>
    </location>
</feature>
<evidence type="ECO:0000313" key="8">
    <source>
        <dbReference type="EMBL" id="GJG58057.1"/>
    </source>
</evidence>
<keyword evidence="3 6" id="KW-0812">Transmembrane</keyword>
<feature type="transmembrane region" description="Helical" evidence="6">
    <location>
        <begin position="39"/>
        <end position="59"/>
    </location>
</feature>
<comment type="caution">
    <text evidence="8">The sequence shown here is derived from an EMBL/GenBank/DDBJ whole genome shotgun (WGS) entry which is preliminary data.</text>
</comment>
<dbReference type="GeneID" id="72468958"/>
<evidence type="ECO:0000256" key="5">
    <source>
        <dbReference type="ARBA" id="ARBA00023136"/>
    </source>
</evidence>
<organism evidence="8 9">
    <name type="scientific">Prevotella lacticifex</name>
    <dbReference type="NCBI Taxonomy" id="2854755"/>
    <lineage>
        <taxon>Bacteria</taxon>
        <taxon>Pseudomonadati</taxon>
        <taxon>Bacteroidota</taxon>
        <taxon>Bacteroidia</taxon>
        <taxon>Bacteroidales</taxon>
        <taxon>Prevotellaceae</taxon>
        <taxon>Prevotella</taxon>
    </lineage>
</organism>
<protein>
    <submittedName>
        <fullName evidence="8">Teichoic acid glycosylation protein GtcA</fullName>
    </submittedName>
</protein>
<dbReference type="InterPro" id="IPR051401">
    <property type="entry name" value="GtrA_CellWall_Glycosyl"/>
</dbReference>
<dbReference type="Proteomes" id="UP000825483">
    <property type="component" value="Unassembled WGS sequence"/>
</dbReference>
<accession>A0A9R1CV54</accession>
<sequence length="146" mass="16341">MRSIKDLLGLTFSRFVIVGIINTIVGTTIMFVCYNAIGLSYWISSALNYILASILSYFLNRKFTFRYKGSYRKSAVKFTINIIACYLVAYGLAKPLIGALLDSYSTTLKDNIAMAVGAVLFVILNYFGQKLWAFKGDNINNNGKEQ</sequence>
<proteinExistence type="inferred from homology"/>
<evidence type="ECO:0000256" key="3">
    <source>
        <dbReference type="ARBA" id="ARBA00022692"/>
    </source>
</evidence>
<feature type="transmembrane region" description="Helical" evidence="6">
    <location>
        <begin position="112"/>
        <end position="128"/>
    </location>
</feature>
<keyword evidence="4 6" id="KW-1133">Transmembrane helix</keyword>
<dbReference type="Pfam" id="PF04138">
    <property type="entry name" value="GtrA_DPMS_TM"/>
    <property type="match status" value="1"/>
</dbReference>
<comment type="subcellular location">
    <subcellularLocation>
        <location evidence="1">Membrane</location>
        <topology evidence="1">Multi-pass membrane protein</topology>
    </subcellularLocation>
</comment>
<dbReference type="InterPro" id="IPR007267">
    <property type="entry name" value="GtrA_DPMS_TM"/>
</dbReference>
<dbReference type="PANTHER" id="PTHR38459">
    <property type="entry name" value="PROPHAGE BACTOPRENOL-LINKED GLUCOSE TRANSLOCASE HOMOLOG"/>
    <property type="match status" value="1"/>
</dbReference>
<keyword evidence="9" id="KW-1185">Reference proteome</keyword>
<dbReference type="GO" id="GO:0000271">
    <property type="term" value="P:polysaccharide biosynthetic process"/>
    <property type="evidence" value="ECO:0007669"/>
    <property type="project" value="InterPro"/>
</dbReference>
<evidence type="ECO:0000256" key="6">
    <source>
        <dbReference type="SAM" id="Phobius"/>
    </source>
</evidence>
<feature type="transmembrane region" description="Helical" evidence="6">
    <location>
        <begin position="80"/>
        <end position="100"/>
    </location>
</feature>
<comment type="similarity">
    <text evidence="2">Belongs to the GtrA family.</text>
</comment>
<feature type="domain" description="GtrA/DPMS transmembrane" evidence="7">
    <location>
        <begin position="14"/>
        <end position="134"/>
    </location>
</feature>
<evidence type="ECO:0000259" key="7">
    <source>
        <dbReference type="Pfam" id="PF04138"/>
    </source>
</evidence>
<evidence type="ECO:0000313" key="9">
    <source>
        <dbReference type="Proteomes" id="UP000825483"/>
    </source>
</evidence>
<dbReference type="EMBL" id="BPUB01000001">
    <property type="protein sequence ID" value="GJG58057.1"/>
    <property type="molecule type" value="Genomic_DNA"/>
</dbReference>
<evidence type="ECO:0000256" key="1">
    <source>
        <dbReference type="ARBA" id="ARBA00004141"/>
    </source>
</evidence>
<keyword evidence="5 6" id="KW-0472">Membrane</keyword>